<dbReference type="InterPro" id="IPR000983">
    <property type="entry name" value="Bac_GSPG_pilin"/>
</dbReference>
<evidence type="ECO:0000313" key="8">
    <source>
        <dbReference type="Proteomes" id="UP000177043"/>
    </source>
</evidence>
<keyword evidence="3 6" id="KW-0812">Transmembrane</keyword>
<feature type="transmembrane region" description="Helical" evidence="6">
    <location>
        <begin position="12"/>
        <end position="36"/>
    </location>
</feature>
<dbReference type="EMBL" id="MHTJ01000004">
    <property type="protein sequence ID" value="OHA58201.1"/>
    <property type="molecule type" value="Genomic_DNA"/>
</dbReference>
<accession>A0A1G2QE12</accession>
<dbReference type="PANTHER" id="PTHR30093">
    <property type="entry name" value="GENERAL SECRETION PATHWAY PROTEIN G"/>
    <property type="match status" value="1"/>
</dbReference>
<dbReference type="AlphaFoldDB" id="A0A1G2QE12"/>
<evidence type="ECO:0008006" key="9">
    <source>
        <dbReference type="Google" id="ProtNLM"/>
    </source>
</evidence>
<dbReference type="Proteomes" id="UP000177043">
    <property type="component" value="Unassembled WGS sequence"/>
</dbReference>
<dbReference type="SUPFAM" id="SSF54523">
    <property type="entry name" value="Pili subunits"/>
    <property type="match status" value="1"/>
</dbReference>
<dbReference type="GO" id="GO:0015628">
    <property type="term" value="P:protein secretion by the type II secretion system"/>
    <property type="evidence" value="ECO:0007669"/>
    <property type="project" value="InterPro"/>
</dbReference>
<dbReference type="Pfam" id="PF07963">
    <property type="entry name" value="N_methyl"/>
    <property type="match status" value="1"/>
</dbReference>
<evidence type="ECO:0000256" key="1">
    <source>
        <dbReference type="ARBA" id="ARBA00004167"/>
    </source>
</evidence>
<sequence>MVKIKSESGFTLIELLVVIAIIGILSGIVITALGGARTKAKDAKIKSELIGFRTAAQLYYLENGNKYSDLICGSINSALVNKTTRPYYDSINKANGVAPIACRANINAYAISSVMVSDPTKHFCVDNGGYAGEGTKVAQVVAGTIKCE</sequence>
<evidence type="ECO:0000256" key="6">
    <source>
        <dbReference type="SAM" id="Phobius"/>
    </source>
</evidence>
<evidence type="ECO:0000256" key="4">
    <source>
        <dbReference type="ARBA" id="ARBA00022989"/>
    </source>
</evidence>
<evidence type="ECO:0000256" key="3">
    <source>
        <dbReference type="ARBA" id="ARBA00022692"/>
    </source>
</evidence>
<evidence type="ECO:0000256" key="5">
    <source>
        <dbReference type="ARBA" id="ARBA00023136"/>
    </source>
</evidence>
<protein>
    <recommendedName>
        <fullName evidence="9">Type II secretion system protein GspG C-terminal domain-containing protein</fullName>
    </recommendedName>
</protein>
<dbReference type="GO" id="GO:0015627">
    <property type="term" value="C:type II protein secretion system complex"/>
    <property type="evidence" value="ECO:0007669"/>
    <property type="project" value="InterPro"/>
</dbReference>
<keyword evidence="2" id="KW-0488">Methylation</keyword>
<keyword evidence="5 6" id="KW-0472">Membrane</keyword>
<evidence type="ECO:0000256" key="2">
    <source>
        <dbReference type="ARBA" id="ARBA00022481"/>
    </source>
</evidence>
<dbReference type="Gene3D" id="3.30.700.10">
    <property type="entry name" value="Glycoprotein, Type 4 Pilin"/>
    <property type="match status" value="1"/>
</dbReference>
<dbReference type="InterPro" id="IPR012902">
    <property type="entry name" value="N_methyl_site"/>
</dbReference>
<dbReference type="STRING" id="1802438.A2571_02985"/>
<name>A0A1G2QE12_9BACT</name>
<gene>
    <name evidence="7" type="ORF">A2571_02985</name>
</gene>
<dbReference type="PRINTS" id="PR00813">
    <property type="entry name" value="BCTERIALGSPG"/>
</dbReference>
<evidence type="ECO:0000313" key="7">
    <source>
        <dbReference type="EMBL" id="OHA58201.1"/>
    </source>
</evidence>
<reference evidence="7 8" key="1">
    <citation type="journal article" date="2016" name="Nat. Commun.">
        <title>Thousands of microbial genomes shed light on interconnected biogeochemical processes in an aquifer system.</title>
        <authorList>
            <person name="Anantharaman K."/>
            <person name="Brown C.T."/>
            <person name="Hug L.A."/>
            <person name="Sharon I."/>
            <person name="Castelle C.J."/>
            <person name="Probst A.J."/>
            <person name="Thomas B.C."/>
            <person name="Singh A."/>
            <person name="Wilkins M.J."/>
            <person name="Karaoz U."/>
            <person name="Brodie E.L."/>
            <person name="Williams K.H."/>
            <person name="Hubbard S.S."/>
            <person name="Banfield J.F."/>
        </authorList>
    </citation>
    <scope>NUCLEOTIDE SEQUENCE [LARGE SCALE GENOMIC DNA]</scope>
</reference>
<keyword evidence="4 6" id="KW-1133">Transmembrane helix</keyword>
<comment type="caution">
    <text evidence="7">The sequence shown here is derived from an EMBL/GenBank/DDBJ whole genome shotgun (WGS) entry which is preliminary data.</text>
</comment>
<dbReference type="PANTHER" id="PTHR30093:SF44">
    <property type="entry name" value="TYPE II SECRETION SYSTEM CORE PROTEIN G"/>
    <property type="match status" value="1"/>
</dbReference>
<organism evidence="7 8">
    <name type="scientific">Candidatus Vogelbacteria bacterium RIFOXYD1_FULL_44_32</name>
    <dbReference type="NCBI Taxonomy" id="1802438"/>
    <lineage>
        <taxon>Bacteria</taxon>
        <taxon>Candidatus Vogeliibacteriota</taxon>
    </lineage>
</organism>
<dbReference type="NCBIfam" id="TIGR02532">
    <property type="entry name" value="IV_pilin_GFxxxE"/>
    <property type="match status" value="1"/>
</dbReference>
<comment type="subcellular location">
    <subcellularLocation>
        <location evidence="1">Membrane</location>
        <topology evidence="1">Single-pass membrane protein</topology>
    </subcellularLocation>
</comment>
<dbReference type="PROSITE" id="PS00409">
    <property type="entry name" value="PROKAR_NTER_METHYL"/>
    <property type="match status" value="1"/>
</dbReference>
<proteinExistence type="predicted"/>
<dbReference type="GO" id="GO:0016020">
    <property type="term" value="C:membrane"/>
    <property type="evidence" value="ECO:0007669"/>
    <property type="project" value="UniProtKB-SubCell"/>
</dbReference>
<dbReference type="InterPro" id="IPR045584">
    <property type="entry name" value="Pilin-like"/>
</dbReference>